<keyword evidence="7" id="KW-1015">Disulfide bond</keyword>
<keyword evidence="4" id="KW-0547">Nucleotide-binding</keyword>
<dbReference type="InterPro" id="IPR046885">
    <property type="entry name" value="MnmA-like_C"/>
</dbReference>
<proteinExistence type="inferred from homology"/>
<evidence type="ECO:0000256" key="1">
    <source>
        <dbReference type="ARBA" id="ARBA00022555"/>
    </source>
</evidence>
<protein>
    <submittedName>
        <fullName evidence="10">tRNA-specific 2-thiouridylase MnmA</fullName>
        <ecNumber evidence="10">2.8.1.13</ecNumber>
    </submittedName>
</protein>
<evidence type="ECO:0000256" key="3">
    <source>
        <dbReference type="ARBA" id="ARBA00022694"/>
    </source>
</evidence>
<dbReference type="EMBL" id="UOGL01000278">
    <property type="protein sequence ID" value="VAX38932.1"/>
    <property type="molecule type" value="Genomic_DNA"/>
</dbReference>
<evidence type="ECO:0000256" key="2">
    <source>
        <dbReference type="ARBA" id="ARBA00022679"/>
    </source>
</evidence>
<gene>
    <name evidence="10" type="ORF">MNBD_PLANCTO02-750</name>
</gene>
<dbReference type="Gene3D" id="2.30.30.280">
    <property type="entry name" value="Adenine nucleotide alpha hydrolases-like domains"/>
    <property type="match status" value="1"/>
</dbReference>
<dbReference type="EC" id="2.8.1.13" evidence="10"/>
<dbReference type="Pfam" id="PF20258">
    <property type="entry name" value="tRNA_Me_trans_C"/>
    <property type="match status" value="1"/>
</dbReference>
<dbReference type="PANTHER" id="PTHR11933:SF5">
    <property type="entry name" value="MITOCHONDRIAL TRNA-SPECIFIC 2-THIOURIDYLASE 1"/>
    <property type="match status" value="1"/>
</dbReference>
<evidence type="ECO:0000256" key="5">
    <source>
        <dbReference type="ARBA" id="ARBA00022840"/>
    </source>
</evidence>
<feature type="non-terminal residue" evidence="10">
    <location>
        <position position="1"/>
    </location>
</feature>
<dbReference type="GO" id="GO:0103016">
    <property type="term" value="F:tRNA-uridine 2-sulfurtransferase activity"/>
    <property type="evidence" value="ECO:0007669"/>
    <property type="project" value="UniProtKB-EC"/>
</dbReference>
<dbReference type="SUPFAM" id="SSF52402">
    <property type="entry name" value="Adenine nucleotide alpha hydrolases-like"/>
    <property type="match status" value="1"/>
</dbReference>
<keyword evidence="5" id="KW-0067">ATP-binding</keyword>
<evidence type="ECO:0000256" key="6">
    <source>
        <dbReference type="ARBA" id="ARBA00022884"/>
    </source>
</evidence>
<organism evidence="10">
    <name type="scientific">hydrothermal vent metagenome</name>
    <dbReference type="NCBI Taxonomy" id="652676"/>
    <lineage>
        <taxon>unclassified sequences</taxon>
        <taxon>metagenomes</taxon>
        <taxon>ecological metagenomes</taxon>
    </lineage>
</organism>
<dbReference type="HAMAP" id="MF_00144">
    <property type="entry name" value="tRNA_thiouridyl_MnmA"/>
    <property type="match status" value="1"/>
</dbReference>
<keyword evidence="1" id="KW-0820">tRNA-binding</keyword>
<evidence type="ECO:0000313" key="10">
    <source>
        <dbReference type="EMBL" id="VAX38932.1"/>
    </source>
</evidence>
<keyword evidence="2 10" id="KW-0808">Transferase</keyword>
<keyword evidence="6" id="KW-0694">RNA-binding</keyword>
<feature type="domain" description="tRNA-specific 2-thiouridylase MnmA-like central" evidence="9">
    <location>
        <begin position="240"/>
        <end position="303"/>
    </location>
</feature>
<reference evidence="10" key="1">
    <citation type="submission" date="2018-06" db="EMBL/GenBank/DDBJ databases">
        <authorList>
            <person name="Zhirakovskaya E."/>
        </authorList>
    </citation>
    <scope>NUCLEOTIDE SEQUENCE</scope>
</reference>
<dbReference type="CDD" id="cd01998">
    <property type="entry name" value="MnmA_TRMU-like"/>
    <property type="match status" value="1"/>
</dbReference>
<evidence type="ECO:0000256" key="7">
    <source>
        <dbReference type="ARBA" id="ARBA00023157"/>
    </source>
</evidence>
<evidence type="ECO:0000259" key="8">
    <source>
        <dbReference type="Pfam" id="PF20258"/>
    </source>
</evidence>
<dbReference type="Gene3D" id="3.40.50.620">
    <property type="entry name" value="HUPs"/>
    <property type="match status" value="1"/>
</dbReference>
<evidence type="ECO:0000256" key="4">
    <source>
        <dbReference type="ARBA" id="ARBA00022741"/>
    </source>
</evidence>
<sequence length="386" mass="43043">NKNSLFLTEPKTQDINSMTKRVVLAMSGGVDSSAAALLLQQQGYEVIGLFMRSGEAEEMTCPVDTENPLAIIKAKSHKQGCCSASDAADARRVADSLDIPFHALNFEEGFGRIKDYFADEYLAGRTPNPCVMCNNWLKFGKLWDFAQQVGAEKIASGHYAELKKIGEEKHHSLYRGLDQTKDQSYVLFGIDKELLDKILFPVGGYTKKEIRNLARETTLQTADKPDSQEICFIPDNDYARFIKRHRGKQETSGEMVDTAGNVVGQHAGYEQFTIGQRKGLGVTFGSPRFVVKIDAKTKRVVIGEKADLAQSELKADRINWLVDKMPATFECLVQIRYRHEAALATVTMTHNEQFHVQFQTPQYGIAPGQAVVLYDTHKVLGGGWIL</sequence>
<dbReference type="Pfam" id="PF03054">
    <property type="entry name" value="tRNA_Me_trans"/>
    <property type="match status" value="1"/>
</dbReference>
<dbReference type="InterPro" id="IPR046884">
    <property type="entry name" value="MnmA-like_central"/>
</dbReference>
<dbReference type="PANTHER" id="PTHR11933">
    <property type="entry name" value="TRNA 5-METHYLAMINOMETHYL-2-THIOURIDYLATE -METHYLTRANSFERASE"/>
    <property type="match status" value="1"/>
</dbReference>
<dbReference type="AlphaFoldDB" id="A0A3B1DDS1"/>
<dbReference type="GO" id="GO:0002143">
    <property type="term" value="P:tRNA wobble position uridine thiolation"/>
    <property type="evidence" value="ECO:0007669"/>
    <property type="project" value="TreeGrafter"/>
</dbReference>
<dbReference type="InterPro" id="IPR004506">
    <property type="entry name" value="MnmA-like"/>
</dbReference>
<dbReference type="InterPro" id="IPR023382">
    <property type="entry name" value="MnmA-like_central_sf"/>
</dbReference>
<dbReference type="Gene3D" id="2.40.30.10">
    <property type="entry name" value="Translation factors"/>
    <property type="match status" value="1"/>
</dbReference>
<name>A0A3B1DDS1_9ZZZZ</name>
<dbReference type="InterPro" id="IPR014729">
    <property type="entry name" value="Rossmann-like_a/b/a_fold"/>
</dbReference>
<feature type="domain" description="tRNA-specific 2-thiouridylase MnmA-like C-terminal" evidence="8">
    <location>
        <begin position="311"/>
        <end position="385"/>
    </location>
</feature>
<keyword evidence="3" id="KW-0819">tRNA processing</keyword>
<dbReference type="Pfam" id="PF20259">
    <property type="entry name" value="tRNA_Me_trans_M"/>
    <property type="match status" value="1"/>
</dbReference>
<evidence type="ECO:0000259" key="9">
    <source>
        <dbReference type="Pfam" id="PF20259"/>
    </source>
</evidence>
<dbReference type="NCBIfam" id="TIGR00420">
    <property type="entry name" value="trmU"/>
    <property type="match status" value="1"/>
</dbReference>
<accession>A0A3B1DDS1</accession>
<dbReference type="FunFam" id="2.30.30.280:FF:000001">
    <property type="entry name" value="tRNA-specific 2-thiouridylase MnmA"/>
    <property type="match status" value="1"/>
</dbReference>
<dbReference type="GO" id="GO:0005524">
    <property type="term" value="F:ATP binding"/>
    <property type="evidence" value="ECO:0007669"/>
    <property type="project" value="UniProtKB-KW"/>
</dbReference>
<dbReference type="GO" id="GO:0000049">
    <property type="term" value="F:tRNA binding"/>
    <property type="evidence" value="ECO:0007669"/>
    <property type="project" value="UniProtKB-KW"/>
</dbReference>
<dbReference type="NCBIfam" id="NF001138">
    <property type="entry name" value="PRK00143.1"/>
    <property type="match status" value="1"/>
</dbReference>